<dbReference type="InterPro" id="IPR051049">
    <property type="entry name" value="Dienelactone_hydrolase-like"/>
</dbReference>
<dbReference type="InterPro" id="IPR029058">
    <property type="entry name" value="AB_hydrolase_fold"/>
</dbReference>
<dbReference type="Gene3D" id="3.40.50.1820">
    <property type="entry name" value="alpha/beta hydrolase"/>
    <property type="match status" value="1"/>
</dbReference>
<dbReference type="Pfam" id="PF01738">
    <property type="entry name" value="DLH"/>
    <property type="match status" value="1"/>
</dbReference>
<dbReference type="Proteomes" id="UP000234271">
    <property type="component" value="Chromosome"/>
</dbReference>
<proteinExistence type="predicted"/>
<evidence type="ECO:0000259" key="1">
    <source>
        <dbReference type="Pfam" id="PF01738"/>
    </source>
</evidence>
<evidence type="ECO:0000313" key="2">
    <source>
        <dbReference type="EMBL" id="AUI70122.1"/>
    </source>
</evidence>
<dbReference type="RefSeq" id="WP_062151462.1">
    <property type="nucleotide sequence ID" value="NZ_CP012373.2"/>
</dbReference>
<organism evidence="2 3">
    <name type="scientific">Beggiatoa leptomitoformis</name>
    <dbReference type="NCBI Taxonomy" id="288004"/>
    <lineage>
        <taxon>Bacteria</taxon>
        <taxon>Pseudomonadati</taxon>
        <taxon>Pseudomonadota</taxon>
        <taxon>Gammaproteobacteria</taxon>
        <taxon>Thiotrichales</taxon>
        <taxon>Thiotrichaceae</taxon>
        <taxon>Beggiatoa</taxon>
    </lineage>
</organism>
<dbReference type="PANTHER" id="PTHR46623:SF6">
    <property type="entry name" value="ALPHA_BETA-HYDROLASES SUPERFAMILY PROTEIN"/>
    <property type="match status" value="1"/>
</dbReference>
<accession>A0A2N9YHW4</accession>
<reference evidence="3" key="1">
    <citation type="submission" date="2016-12" db="EMBL/GenBank/DDBJ databases">
        <title>Complete Genome Sequence of Beggiatoa leptomitiformis D-401.</title>
        <authorList>
            <person name="Fomenkov A."/>
            <person name="Vincze T."/>
            <person name="Grabovich M."/>
            <person name="Anton B.P."/>
            <person name="Dubinina G."/>
            <person name="Orlova M."/>
            <person name="Belousova E."/>
            <person name="Roberts R.J."/>
        </authorList>
    </citation>
    <scope>NUCLEOTIDE SEQUENCE [LARGE SCALE GENOMIC DNA]</scope>
    <source>
        <strain evidence="3">D-401</strain>
    </source>
</reference>
<dbReference type="OrthoDB" id="9787933at2"/>
<keyword evidence="2" id="KW-0378">Hydrolase</keyword>
<protein>
    <submittedName>
        <fullName evidence="2">Alpha/beta fold hydrolase</fullName>
    </submittedName>
</protein>
<dbReference type="AlphaFoldDB" id="A0A2N9YHW4"/>
<dbReference type="GO" id="GO:0016787">
    <property type="term" value="F:hydrolase activity"/>
    <property type="evidence" value="ECO:0007669"/>
    <property type="project" value="UniProtKB-KW"/>
</dbReference>
<dbReference type="SUPFAM" id="SSF53474">
    <property type="entry name" value="alpha/beta-Hydrolases"/>
    <property type="match status" value="1"/>
</dbReference>
<dbReference type="InterPro" id="IPR002925">
    <property type="entry name" value="Dienelactn_hydro"/>
</dbReference>
<dbReference type="EMBL" id="CP018889">
    <property type="protein sequence ID" value="AUI70122.1"/>
    <property type="molecule type" value="Genomic_DNA"/>
</dbReference>
<dbReference type="KEGG" id="blep:AL038_07910"/>
<evidence type="ECO:0000313" key="3">
    <source>
        <dbReference type="Proteomes" id="UP000234271"/>
    </source>
</evidence>
<name>A0A2N9YHW4_9GAMM</name>
<dbReference type="PANTHER" id="PTHR46623">
    <property type="entry name" value="CARBOXYMETHYLENEBUTENOLIDASE-RELATED"/>
    <property type="match status" value="1"/>
</dbReference>
<feature type="domain" description="Dienelactone hydrolase" evidence="1">
    <location>
        <begin position="11"/>
        <end position="213"/>
    </location>
</feature>
<gene>
    <name evidence="2" type="ORF">BLE401_16400</name>
</gene>
<keyword evidence="3" id="KW-1185">Reference proteome</keyword>
<sequence length="215" mass="24176">MELTTPEGEIFNTYVAGSKKANKGLLIIHDSFGVSDYNREWANYFAEQGYYVLVVDLYNGQTASNTKEASELLRTLNQDVVNRKLNTALESLKTAKRKVGLLGWSFGGLQAQHFALQQAETIRALAIYYCRIVIDRHKVESLHSAVLAIFAETEKTWPDKQAALEHVMSEADKIVECYSYDADAGFINPDSLNYDSEAAEDTRKKTLAFFNKMLA</sequence>
<dbReference type="STRING" id="288004.AL038_07910"/>